<dbReference type="RefSeq" id="WP_169531486.1">
    <property type="nucleotide sequence ID" value="NZ_JABBGH010000002.1"/>
</dbReference>
<name>A0A7Y0FMU4_9BACT</name>
<accession>A0A7Y0FMU4</accession>
<protein>
    <recommendedName>
        <fullName evidence="4">PorT family protein</fullName>
    </recommendedName>
</protein>
<comment type="caution">
    <text evidence="2">The sequence shown here is derived from an EMBL/GenBank/DDBJ whole genome shotgun (WGS) entry which is preliminary data.</text>
</comment>
<feature type="signal peptide" evidence="1">
    <location>
        <begin position="1"/>
        <end position="22"/>
    </location>
</feature>
<evidence type="ECO:0008006" key="4">
    <source>
        <dbReference type="Google" id="ProtNLM"/>
    </source>
</evidence>
<dbReference type="PROSITE" id="PS51257">
    <property type="entry name" value="PROKAR_LIPOPROTEIN"/>
    <property type="match status" value="1"/>
</dbReference>
<dbReference type="Proteomes" id="UP000559626">
    <property type="component" value="Unassembled WGS sequence"/>
</dbReference>
<evidence type="ECO:0000313" key="3">
    <source>
        <dbReference type="Proteomes" id="UP000559626"/>
    </source>
</evidence>
<sequence>MRPLLLLVPSLLALGCPRLSVAQAPPPAPGQPATSKLHPRVFVGLGASAGIYRSFNEFFKSGPSPELTLGVRLTPRVALEMSTSYARHAEVNEYVSEPTFYDQTTNTNIHAHVRTEVTRQIVGVPILLRLGLSPEQATRLHLDLLAGVTVAQISTRDNFAARNDAQVVFYSFGSNTQTLENYLDAGLSLRYAAGSHIELLLNGLGQLSVTRPNPYGGNLCGSVSASVRYSFGGSPRRP</sequence>
<dbReference type="AlphaFoldDB" id="A0A7Y0FMU4"/>
<dbReference type="EMBL" id="JABBGH010000002">
    <property type="protein sequence ID" value="NML65881.1"/>
    <property type="molecule type" value="Genomic_DNA"/>
</dbReference>
<evidence type="ECO:0000256" key="1">
    <source>
        <dbReference type="SAM" id="SignalP"/>
    </source>
</evidence>
<evidence type="ECO:0000313" key="2">
    <source>
        <dbReference type="EMBL" id="NML65881.1"/>
    </source>
</evidence>
<organism evidence="2 3">
    <name type="scientific">Hymenobacter polaris</name>
    <dbReference type="NCBI Taxonomy" id="2682546"/>
    <lineage>
        <taxon>Bacteria</taxon>
        <taxon>Pseudomonadati</taxon>
        <taxon>Bacteroidota</taxon>
        <taxon>Cytophagia</taxon>
        <taxon>Cytophagales</taxon>
        <taxon>Hymenobacteraceae</taxon>
        <taxon>Hymenobacter</taxon>
    </lineage>
</organism>
<gene>
    <name evidence="2" type="ORF">HHL22_11760</name>
</gene>
<keyword evidence="3" id="KW-1185">Reference proteome</keyword>
<keyword evidence="1" id="KW-0732">Signal</keyword>
<proteinExistence type="predicted"/>
<feature type="chain" id="PRO_5030799602" description="PorT family protein" evidence="1">
    <location>
        <begin position="23"/>
        <end position="238"/>
    </location>
</feature>
<reference evidence="2 3" key="1">
    <citation type="submission" date="2020-04" db="EMBL/GenBank/DDBJ databases">
        <title>Hymenobacter polaris sp. nov., isolated from Arctic soil.</title>
        <authorList>
            <person name="Dahal R.H."/>
        </authorList>
    </citation>
    <scope>NUCLEOTIDE SEQUENCE [LARGE SCALE GENOMIC DNA]</scope>
    <source>
        <strain evidence="2 3">RP-2-7</strain>
    </source>
</reference>